<dbReference type="InterPro" id="IPR001333">
    <property type="entry name" value="Peptidase_M32_Taq"/>
</dbReference>
<dbReference type="SUPFAM" id="SSF55486">
    <property type="entry name" value="Metalloproteases ('zincins'), catalytic domain"/>
    <property type="match status" value="1"/>
</dbReference>
<keyword evidence="2 6" id="KW-0479">Metal-binding</keyword>
<dbReference type="Proteomes" id="UP001314796">
    <property type="component" value="Unassembled WGS sequence"/>
</dbReference>
<evidence type="ECO:0000256" key="1">
    <source>
        <dbReference type="ARBA" id="ARBA00022670"/>
    </source>
</evidence>
<dbReference type="InterPro" id="IPR013647">
    <property type="entry name" value="OligopepF_N_dom"/>
</dbReference>
<name>A0ABS2NNS4_9FIRM</name>
<dbReference type="EMBL" id="JAFBEE010000003">
    <property type="protein sequence ID" value="MBM7614229.1"/>
    <property type="molecule type" value="Genomic_DNA"/>
</dbReference>
<dbReference type="CDD" id="cd09607">
    <property type="entry name" value="M3B_PepF"/>
    <property type="match status" value="1"/>
</dbReference>
<dbReference type="InterPro" id="IPR042088">
    <property type="entry name" value="OligoPept_F_C"/>
</dbReference>
<reference evidence="9 10" key="1">
    <citation type="submission" date="2021-01" db="EMBL/GenBank/DDBJ databases">
        <title>Genomic Encyclopedia of Type Strains, Phase IV (KMG-IV): sequencing the most valuable type-strain genomes for metagenomic binning, comparative biology and taxonomic classification.</title>
        <authorList>
            <person name="Goeker M."/>
        </authorList>
    </citation>
    <scope>NUCLEOTIDE SEQUENCE [LARGE SCALE GENOMIC DNA]</scope>
    <source>
        <strain evidence="9 10">DSM 25890</strain>
    </source>
</reference>
<sequence>MELKWSLKELYPSFEDDSFKEDLAKVTAMLEEMNNWIDKELGDTSNPVVKMETFLKKFSVYKSTFHKLFAFTLLTMSTEATHPIAPKYLNQLEQKQSELTKIIVAFQKWVGRLDNLDELIQASDLTKEHEFFIKEMNEKNQYLLSEAEEVIISKMSNTGSKSWKKLQELLISTLMVPITINGEEKELPLPAIRNMAYVSDANTRKIAYEAELKAYKMVDEASAAALNGIKGEVITSTSLRGYKSPLEETLLGSRMEEEILNSMLEAMKESLPSFHKYYLKKAELLGHKKGLPFYDLMAPMGSFDKKYSYKEATDYVIKHFGSFSQKLADYAKKAVENNWIDVEPRKGKRGGAFCFNLHPIKESRFLLNFDGTFKNVSTLAHELGHGYHGSCLVEESPLNTTYPMPLAETASIFAETIITNAALKEATKEEAFSILESSISHSGQIIVDIYSRFLFESALFEERKSYALSVDRLNELMIQAQKEAYGKGLDEDYLHPYMWVNKSHYYSADRNFYNFPYAFGLLFALGIYGEYLKRGESFIEEYDQLLAATGKNSVRDVAKMAGIDVASKDFWKSSLSLIEKDIEKFIKLADEVATKSSYK</sequence>
<evidence type="ECO:0000259" key="7">
    <source>
        <dbReference type="Pfam" id="PF01432"/>
    </source>
</evidence>
<dbReference type="InterPro" id="IPR034006">
    <property type="entry name" value="M3B_PepF_2"/>
</dbReference>
<organism evidence="9 10">
    <name type="scientific">Alkaliphilus hydrothermalis</name>
    <dbReference type="NCBI Taxonomy" id="1482730"/>
    <lineage>
        <taxon>Bacteria</taxon>
        <taxon>Bacillati</taxon>
        <taxon>Bacillota</taxon>
        <taxon>Clostridia</taxon>
        <taxon>Peptostreptococcales</taxon>
        <taxon>Natronincolaceae</taxon>
        <taxon>Alkaliphilus</taxon>
    </lineage>
</organism>
<evidence type="ECO:0000256" key="4">
    <source>
        <dbReference type="ARBA" id="ARBA00022833"/>
    </source>
</evidence>
<dbReference type="Pfam" id="PF01432">
    <property type="entry name" value="Peptidase_M3"/>
    <property type="match status" value="1"/>
</dbReference>
<keyword evidence="3 6" id="KW-0378">Hydrolase</keyword>
<dbReference type="Gene3D" id="1.10.1370.20">
    <property type="entry name" value="Oligoendopeptidase f, C-terminal domain"/>
    <property type="match status" value="1"/>
</dbReference>
<evidence type="ECO:0000256" key="3">
    <source>
        <dbReference type="ARBA" id="ARBA00022801"/>
    </source>
</evidence>
<proteinExistence type="inferred from homology"/>
<evidence type="ECO:0000259" key="8">
    <source>
        <dbReference type="Pfam" id="PF08439"/>
    </source>
</evidence>
<gene>
    <name evidence="9" type="ORF">JOC73_000740</name>
</gene>
<dbReference type="PANTHER" id="PTHR34217">
    <property type="entry name" value="METAL-DEPENDENT CARBOXYPEPTIDASE"/>
    <property type="match status" value="1"/>
</dbReference>
<keyword evidence="10" id="KW-1185">Reference proteome</keyword>
<keyword evidence="5 6" id="KW-0482">Metalloprotease</keyword>
<protein>
    <submittedName>
        <fullName evidence="9">PepF/M3 family oligoendopeptidase</fullName>
    </submittedName>
</protein>
<dbReference type="Gene3D" id="1.20.140.70">
    <property type="entry name" value="Oligopeptidase f, N-terminal domain"/>
    <property type="match status" value="1"/>
</dbReference>
<dbReference type="RefSeq" id="WP_204400506.1">
    <property type="nucleotide sequence ID" value="NZ_JAFBEE010000003.1"/>
</dbReference>
<evidence type="ECO:0000313" key="10">
    <source>
        <dbReference type="Proteomes" id="UP001314796"/>
    </source>
</evidence>
<dbReference type="NCBIfam" id="TIGR02290">
    <property type="entry name" value="M3_fam_3"/>
    <property type="match status" value="1"/>
</dbReference>
<accession>A0ABS2NNS4</accession>
<comment type="caution">
    <text evidence="9">The sequence shown here is derived from an EMBL/GenBank/DDBJ whole genome shotgun (WGS) entry which is preliminary data.</text>
</comment>
<feature type="domain" description="Peptidase M3A/M3B catalytic" evidence="7">
    <location>
        <begin position="195"/>
        <end position="575"/>
    </location>
</feature>
<keyword evidence="1 6" id="KW-0645">Protease</keyword>
<evidence type="ECO:0000313" key="9">
    <source>
        <dbReference type="EMBL" id="MBM7614229.1"/>
    </source>
</evidence>
<dbReference type="PANTHER" id="PTHR34217:SF1">
    <property type="entry name" value="CARBOXYPEPTIDASE 1"/>
    <property type="match status" value="1"/>
</dbReference>
<dbReference type="Pfam" id="PF08439">
    <property type="entry name" value="Peptidase_M3_N"/>
    <property type="match status" value="1"/>
</dbReference>
<comment type="similarity">
    <text evidence="6">Belongs to the peptidase M3 family.</text>
</comment>
<keyword evidence="4 6" id="KW-0862">Zinc</keyword>
<evidence type="ECO:0000256" key="6">
    <source>
        <dbReference type="RuleBase" id="RU003435"/>
    </source>
</evidence>
<dbReference type="InterPro" id="IPR001567">
    <property type="entry name" value="Pept_M3A_M3B_dom"/>
</dbReference>
<feature type="domain" description="Oligopeptidase F N-terminal" evidence="8">
    <location>
        <begin position="114"/>
        <end position="174"/>
    </location>
</feature>
<comment type="cofactor">
    <cofactor evidence="6">
        <name>Zn(2+)</name>
        <dbReference type="ChEBI" id="CHEBI:29105"/>
    </cofactor>
    <text evidence="6">Binds 1 zinc ion.</text>
</comment>
<evidence type="ECO:0000256" key="2">
    <source>
        <dbReference type="ARBA" id="ARBA00022723"/>
    </source>
</evidence>
<dbReference type="InterPro" id="IPR011977">
    <property type="entry name" value="Pept_M3B_clade3"/>
</dbReference>
<evidence type="ECO:0000256" key="5">
    <source>
        <dbReference type="ARBA" id="ARBA00023049"/>
    </source>
</evidence>